<proteinExistence type="predicted"/>
<name>A0A2N5TUK5_9BASI</name>
<keyword evidence="1" id="KW-0732">Signal</keyword>
<accession>A0A2N5TUK5</accession>
<dbReference type="EMBL" id="PGCI01000340">
    <property type="protein sequence ID" value="PLW29164.1"/>
    <property type="molecule type" value="Genomic_DNA"/>
</dbReference>
<sequence>MQITAVSIFAILATLSAAIASDAHHGLHARADCGNIVPACNGGSIHGQTDCRCRGQQERCDLWSCPGVSTGAMVCGQAGTGCVFI</sequence>
<reference evidence="2 3" key="1">
    <citation type="submission" date="2017-11" db="EMBL/GenBank/DDBJ databases">
        <title>De novo assembly and phasing of dikaryotic genomes from two isolates of Puccinia coronata f. sp. avenae, the causal agent of oat crown rust.</title>
        <authorList>
            <person name="Miller M.E."/>
            <person name="Zhang Y."/>
            <person name="Omidvar V."/>
            <person name="Sperschneider J."/>
            <person name="Schwessinger B."/>
            <person name="Raley C."/>
            <person name="Palmer J.M."/>
            <person name="Garnica D."/>
            <person name="Upadhyaya N."/>
            <person name="Rathjen J."/>
            <person name="Taylor J.M."/>
            <person name="Park R.F."/>
            <person name="Dodds P.N."/>
            <person name="Hirsch C.D."/>
            <person name="Kianian S.F."/>
            <person name="Figueroa M."/>
        </authorList>
    </citation>
    <scope>NUCLEOTIDE SEQUENCE [LARGE SCALE GENOMIC DNA]</scope>
    <source>
        <strain evidence="2">12SD80</strain>
    </source>
</reference>
<evidence type="ECO:0000313" key="2">
    <source>
        <dbReference type="EMBL" id="PLW29164.1"/>
    </source>
</evidence>
<feature type="signal peptide" evidence="1">
    <location>
        <begin position="1"/>
        <end position="18"/>
    </location>
</feature>
<comment type="caution">
    <text evidence="2">The sequence shown here is derived from an EMBL/GenBank/DDBJ whole genome shotgun (WGS) entry which is preliminary data.</text>
</comment>
<protein>
    <submittedName>
        <fullName evidence="2">Uncharacterized protein</fullName>
    </submittedName>
</protein>
<evidence type="ECO:0000256" key="1">
    <source>
        <dbReference type="SAM" id="SignalP"/>
    </source>
</evidence>
<dbReference type="AlphaFoldDB" id="A0A2N5TUK5"/>
<feature type="chain" id="PRO_5014620074" evidence="1">
    <location>
        <begin position="19"/>
        <end position="85"/>
    </location>
</feature>
<evidence type="ECO:0000313" key="3">
    <source>
        <dbReference type="Proteomes" id="UP000235392"/>
    </source>
</evidence>
<organism evidence="2 3">
    <name type="scientific">Puccinia coronata f. sp. avenae</name>
    <dbReference type="NCBI Taxonomy" id="200324"/>
    <lineage>
        <taxon>Eukaryota</taxon>
        <taxon>Fungi</taxon>
        <taxon>Dikarya</taxon>
        <taxon>Basidiomycota</taxon>
        <taxon>Pucciniomycotina</taxon>
        <taxon>Pucciniomycetes</taxon>
        <taxon>Pucciniales</taxon>
        <taxon>Pucciniaceae</taxon>
        <taxon>Puccinia</taxon>
    </lineage>
</organism>
<dbReference type="Proteomes" id="UP000235392">
    <property type="component" value="Unassembled WGS sequence"/>
</dbReference>
<gene>
    <name evidence="2" type="ORF">PCASD_10919</name>
</gene>